<reference evidence="2" key="1">
    <citation type="submission" date="2016-07" db="EMBL/GenBank/DDBJ databases">
        <title>Multiple horizontal gene transfer events from other fungi enriched the ability of initially mycotrophic Trichoderma (Ascomycota) to feed on dead plant biomass.</title>
        <authorList>
            <consortium name="DOE Joint Genome Institute"/>
            <person name="Atanasova L."/>
            <person name="Chenthamara K."/>
            <person name="Zhang J."/>
            <person name="Grujic M."/>
            <person name="Henrissat B."/>
            <person name="Kuo A."/>
            <person name="Aerts A."/>
            <person name="Salamov A."/>
            <person name="Lipzen A."/>
            <person name="Labutti K."/>
            <person name="Barry K."/>
            <person name="Miao Y."/>
            <person name="Rahimi M.J."/>
            <person name="Shen Q."/>
            <person name="Grigoriev I.V."/>
            <person name="Kubicek C.P."/>
            <person name="Druzhinina I.S."/>
        </authorList>
    </citation>
    <scope>NUCLEOTIDE SEQUENCE [LARGE SCALE GENOMIC DNA]</scope>
    <source>
        <strain evidence="2">TUCIM 6016</strain>
    </source>
</reference>
<protein>
    <submittedName>
        <fullName evidence="1">Uncharacterized protein</fullName>
    </submittedName>
</protein>
<evidence type="ECO:0000313" key="2">
    <source>
        <dbReference type="Proteomes" id="UP000241546"/>
    </source>
</evidence>
<accession>A0A2T4B0W8</accession>
<gene>
    <name evidence="1" type="ORF">BBK36DRAFT_1144410</name>
</gene>
<keyword evidence="2" id="KW-1185">Reference proteome</keyword>
<dbReference type="GeneID" id="36601793"/>
<name>A0A2T4B0W8_9HYPO</name>
<dbReference type="AlphaFoldDB" id="A0A2T4B0W8"/>
<dbReference type="Proteomes" id="UP000241546">
    <property type="component" value="Unassembled WGS sequence"/>
</dbReference>
<sequence length="143" mass="16145">MGLARPAGGLASFPPSYFFFLLVSQASFPILDRNLELVRFSVGLQGYGTGAPREPSAACGIQHGQSGHGAQMPTNSGWRPMITRTPERSRRPLTPVLHQDMIQLDLLQIQPRFAVLDVVVQMYEYYYQPHQRIKFPSLQRPLY</sequence>
<proteinExistence type="predicted"/>
<dbReference type="RefSeq" id="XP_024746191.1">
    <property type="nucleotide sequence ID" value="XM_024893675.1"/>
</dbReference>
<organism evidence="1 2">
    <name type="scientific">Trichoderma citrinoviride</name>
    <dbReference type="NCBI Taxonomy" id="58853"/>
    <lineage>
        <taxon>Eukaryota</taxon>
        <taxon>Fungi</taxon>
        <taxon>Dikarya</taxon>
        <taxon>Ascomycota</taxon>
        <taxon>Pezizomycotina</taxon>
        <taxon>Sordariomycetes</taxon>
        <taxon>Hypocreomycetidae</taxon>
        <taxon>Hypocreales</taxon>
        <taxon>Hypocreaceae</taxon>
        <taxon>Trichoderma</taxon>
    </lineage>
</organism>
<evidence type="ECO:0000313" key="1">
    <source>
        <dbReference type="EMBL" id="PTB62871.1"/>
    </source>
</evidence>
<dbReference type="EMBL" id="KZ680221">
    <property type="protein sequence ID" value="PTB62871.1"/>
    <property type="molecule type" value="Genomic_DNA"/>
</dbReference>